<evidence type="ECO:0000256" key="1">
    <source>
        <dbReference type="SAM" id="MobiDB-lite"/>
    </source>
</evidence>
<protein>
    <submittedName>
        <fullName evidence="3">Uncharacterized protein</fullName>
    </submittedName>
</protein>
<gene>
    <name evidence="3" type="ORF">E7V67_003670</name>
</gene>
<proteinExistence type="predicted"/>
<dbReference type="EMBL" id="CP136508">
    <property type="protein sequence ID" value="WUR14209.1"/>
    <property type="molecule type" value="Genomic_DNA"/>
</dbReference>
<reference evidence="3 4" key="1">
    <citation type="journal article" date="2019" name="Int. J. Syst. Evol. Microbiol.">
        <title>The Draft Whole-Genome Sequence of the Antibiotic Producer Empedobacter haloabium ATCC 31962 Provides Indications for Its Taxonomic Reclassification.</title>
        <authorList>
            <person name="Miess H."/>
            <person name="Arlt P."/>
            <person name="Apel A.K."/>
            <person name="Weber T."/>
            <person name="Nieselt K."/>
            <person name="Hanssen F."/>
            <person name="Czemmel S."/>
            <person name="Nahnsen S."/>
            <person name="Gross H."/>
        </authorList>
    </citation>
    <scope>NUCLEOTIDE SEQUENCE [LARGE SCALE GENOMIC DNA]</scope>
    <source>
        <strain evidence="3 4">ATCC 31962</strain>
    </source>
</reference>
<name>A0ABZ1UNV2_9BURK</name>
<evidence type="ECO:0000256" key="2">
    <source>
        <dbReference type="SAM" id="Phobius"/>
    </source>
</evidence>
<keyword evidence="2" id="KW-1133">Transmembrane helix</keyword>
<dbReference type="Proteomes" id="UP000321323">
    <property type="component" value="Chromosome"/>
</dbReference>
<evidence type="ECO:0000313" key="3">
    <source>
        <dbReference type="EMBL" id="WUR14209.1"/>
    </source>
</evidence>
<sequence>MTQPEIYPQDDLGGTLSVPAGAENVPPMRLAALEAPASATAPATTQATAQAAAPQPERASLAMKLVVGAAVAVCAGMGMLLWLRPA</sequence>
<accession>A0ABZ1UNV2</accession>
<keyword evidence="2" id="KW-0812">Transmembrane</keyword>
<evidence type="ECO:0000313" key="4">
    <source>
        <dbReference type="Proteomes" id="UP000321323"/>
    </source>
</evidence>
<feature type="region of interest" description="Disordered" evidence="1">
    <location>
        <begin position="1"/>
        <end position="20"/>
    </location>
</feature>
<keyword evidence="4" id="KW-1185">Reference proteome</keyword>
<organism evidence="3 4">
    <name type="scientific">[Empedobacter] haloabium</name>
    <dbReference type="NCBI Taxonomy" id="592317"/>
    <lineage>
        <taxon>Bacteria</taxon>
        <taxon>Pseudomonadati</taxon>
        <taxon>Pseudomonadota</taxon>
        <taxon>Betaproteobacteria</taxon>
        <taxon>Burkholderiales</taxon>
        <taxon>Oxalobacteraceae</taxon>
        <taxon>Telluria group</taxon>
        <taxon>Telluria group incertae sedis</taxon>
    </lineage>
</organism>
<feature type="transmembrane region" description="Helical" evidence="2">
    <location>
        <begin position="65"/>
        <end position="83"/>
    </location>
</feature>
<keyword evidence="2" id="KW-0472">Membrane</keyword>